<dbReference type="EMBL" id="CP064786">
    <property type="protein sequence ID" value="QSG02932.1"/>
    <property type="molecule type" value="Genomic_DNA"/>
</dbReference>
<comment type="similarity">
    <text evidence="1 3 4">Belongs to the GrpE family.</text>
</comment>
<dbReference type="SUPFAM" id="SSF58014">
    <property type="entry name" value="Coiled-coil domain of nucleotide exchange factor GrpE"/>
    <property type="match status" value="1"/>
</dbReference>
<dbReference type="Gene3D" id="3.90.20.20">
    <property type="match status" value="1"/>
</dbReference>
<dbReference type="HAMAP" id="MF_01151">
    <property type="entry name" value="GrpE"/>
    <property type="match status" value="1"/>
</dbReference>
<feature type="region of interest" description="Disordered" evidence="5">
    <location>
        <begin position="1"/>
        <end position="145"/>
    </location>
</feature>
<dbReference type="GO" id="GO:0042803">
    <property type="term" value="F:protein homodimerization activity"/>
    <property type="evidence" value="ECO:0007669"/>
    <property type="project" value="InterPro"/>
</dbReference>
<reference evidence="6" key="1">
    <citation type="submission" date="2020-11" db="EMBL/GenBank/DDBJ databases">
        <title>Carbohydrate-dependent, anaerobic sulfur respiration: A novel catabolism in halophilic archaea.</title>
        <authorList>
            <person name="Sorokin D.Y."/>
            <person name="Messina E."/>
            <person name="Smedile F."/>
            <person name="La Cono V."/>
            <person name="Hallsworth J.E."/>
            <person name="Yakimov M.M."/>
        </authorList>
    </citation>
    <scope>NUCLEOTIDE SEQUENCE</scope>
    <source>
        <strain evidence="6">AArc-S</strain>
    </source>
</reference>
<proteinExistence type="inferred from homology"/>
<dbReference type="InterPro" id="IPR009012">
    <property type="entry name" value="GrpE_head"/>
</dbReference>
<comment type="subcellular location">
    <subcellularLocation>
        <location evidence="3">Cytoplasm</location>
    </subcellularLocation>
</comment>
<dbReference type="PANTHER" id="PTHR21237:SF23">
    <property type="entry name" value="GRPE PROTEIN HOMOLOG, MITOCHONDRIAL"/>
    <property type="match status" value="1"/>
</dbReference>
<dbReference type="GeneID" id="70685101"/>
<sequence length="273" mass="30932">MIDPDPSEDQDPDENSERTDTTDTTEQSSGTSNEEQEEKIDDGETGNSKTGETVPIDPEPQNESTETQSGRQGTKNLEDSEGESAVSSEDRAENGTVSTNESDASTNSEPHSSQEPEKESKSVARLEERIETLEETVEESQQRIDDLESLLSDYQRRNEHEHEEIKNYAIEDFARDMLDIKDNLQDAIELEDLQEGPERRLQIITKQFDQVFTSEQIDKIEPALGEEYDNDLHRMIDKEATDSYDTEEIVRVVEIGYAISERVIRPAQVVVSE</sequence>
<evidence type="ECO:0000256" key="4">
    <source>
        <dbReference type="RuleBase" id="RU004478"/>
    </source>
</evidence>
<dbReference type="InterPro" id="IPR013805">
    <property type="entry name" value="GrpE_CC"/>
</dbReference>
<feature type="compositionally biased region" description="Polar residues" evidence="5">
    <location>
        <begin position="95"/>
        <end position="111"/>
    </location>
</feature>
<dbReference type="PANTHER" id="PTHR21237">
    <property type="entry name" value="GRPE PROTEIN"/>
    <property type="match status" value="1"/>
</dbReference>
<dbReference type="Pfam" id="PF01025">
    <property type="entry name" value="GrpE"/>
    <property type="match status" value="1"/>
</dbReference>
<accession>A0A897MR82</accession>
<feature type="compositionally biased region" description="Basic and acidic residues" evidence="5">
    <location>
        <begin position="112"/>
        <end position="132"/>
    </location>
</feature>
<keyword evidence="2 3" id="KW-0143">Chaperone</keyword>
<comment type="function">
    <text evidence="3">Participates actively in the response to hyperosmotic and heat shock by preventing the aggregation of stress-denatured proteins, in association with DnaK and GrpE. It is the nucleotide exchange factor for DnaK and may function as a thermosensor. Unfolded proteins bind initially to DnaJ; upon interaction with the DnaJ-bound protein, DnaK hydrolyzes its bound ATP, resulting in the formation of a stable complex. GrpE releases ADP from DnaK; ATP binding to DnaK triggers the release of the substrate protein, thus completing the reaction cycle. Several rounds of ATP-dependent interactions between DnaJ, DnaK and GrpE are required for fully efficient folding.</text>
</comment>
<protein>
    <recommendedName>
        <fullName evidence="3">Protein GrpE</fullName>
    </recommendedName>
    <alternativeName>
        <fullName evidence="3">HSP-70 cofactor</fullName>
    </alternativeName>
</protein>
<keyword evidence="7" id="KW-1185">Reference proteome</keyword>
<dbReference type="GO" id="GO:0005737">
    <property type="term" value="C:cytoplasm"/>
    <property type="evidence" value="ECO:0007669"/>
    <property type="project" value="UniProtKB-SubCell"/>
</dbReference>
<dbReference type="RefSeq" id="WP_238477000.1">
    <property type="nucleotide sequence ID" value="NZ_CP064786.1"/>
</dbReference>
<organism evidence="6 7">
    <name type="scientific">Natranaeroarchaeum sulfidigenes</name>
    <dbReference type="NCBI Taxonomy" id="2784880"/>
    <lineage>
        <taxon>Archaea</taxon>
        <taxon>Methanobacteriati</taxon>
        <taxon>Methanobacteriota</taxon>
        <taxon>Stenosarchaea group</taxon>
        <taxon>Halobacteria</taxon>
        <taxon>Halobacteriales</taxon>
        <taxon>Natronoarchaeaceae</taxon>
        <taxon>Natranaeroarchaeum</taxon>
    </lineage>
</organism>
<dbReference type="PRINTS" id="PR00773">
    <property type="entry name" value="GRPEPROTEIN"/>
</dbReference>
<dbReference type="Gene3D" id="2.30.22.10">
    <property type="entry name" value="Head domain of nucleotide exchange factor GrpE"/>
    <property type="match status" value="1"/>
</dbReference>
<feature type="compositionally biased region" description="Acidic residues" evidence="5">
    <location>
        <begin position="1"/>
        <end position="14"/>
    </location>
</feature>
<dbReference type="GO" id="GO:0006457">
    <property type="term" value="P:protein folding"/>
    <property type="evidence" value="ECO:0007669"/>
    <property type="project" value="InterPro"/>
</dbReference>
<dbReference type="GO" id="GO:0051087">
    <property type="term" value="F:protein-folding chaperone binding"/>
    <property type="evidence" value="ECO:0007669"/>
    <property type="project" value="InterPro"/>
</dbReference>
<dbReference type="AlphaFoldDB" id="A0A897MR82"/>
<evidence type="ECO:0000256" key="3">
    <source>
        <dbReference type="HAMAP-Rule" id="MF_01151"/>
    </source>
</evidence>
<dbReference type="SUPFAM" id="SSF51064">
    <property type="entry name" value="Head domain of nucleotide exchange factor GrpE"/>
    <property type="match status" value="1"/>
</dbReference>
<evidence type="ECO:0000313" key="7">
    <source>
        <dbReference type="Proteomes" id="UP000663586"/>
    </source>
</evidence>
<evidence type="ECO:0000313" key="6">
    <source>
        <dbReference type="EMBL" id="QSG02932.1"/>
    </source>
</evidence>
<keyword evidence="3 6" id="KW-0346">Stress response</keyword>
<dbReference type="InterPro" id="IPR000740">
    <property type="entry name" value="GrpE"/>
</dbReference>
<comment type="subunit">
    <text evidence="3">Homodimer.</text>
</comment>
<gene>
    <name evidence="3 6" type="primary">grpE</name>
    <name evidence="6" type="ORF">AArcS_1722</name>
</gene>
<feature type="compositionally biased region" description="Polar residues" evidence="5">
    <location>
        <begin position="22"/>
        <end position="33"/>
    </location>
</feature>
<evidence type="ECO:0000256" key="5">
    <source>
        <dbReference type="SAM" id="MobiDB-lite"/>
    </source>
</evidence>
<dbReference type="Proteomes" id="UP000663586">
    <property type="component" value="Chromosome"/>
</dbReference>
<feature type="compositionally biased region" description="Polar residues" evidence="5">
    <location>
        <begin position="61"/>
        <end position="75"/>
    </location>
</feature>
<keyword evidence="3" id="KW-0963">Cytoplasm</keyword>
<name>A0A897MR82_9EURY</name>
<evidence type="ECO:0000256" key="2">
    <source>
        <dbReference type="ARBA" id="ARBA00023186"/>
    </source>
</evidence>
<feature type="compositionally biased region" description="Acidic residues" evidence="5">
    <location>
        <begin position="34"/>
        <end position="44"/>
    </location>
</feature>
<dbReference type="GO" id="GO:0051082">
    <property type="term" value="F:unfolded protein binding"/>
    <property type="evidence" value="ECO:0007669"/>
    <property type="project" value="TreeGrafter"/>
</dbReference>
<dbReference type="KEGG" id="hara:AArcS_1722"/>
<evidence type="ECO:0000256" key="1">
    <source>
        <dbReference type="ARBA" id="ARBA00009054"/>
    </source>
</evidence>
<dbReference type="GO" id="GO:0000774">
    <property type="term" value="F:adenyl-nucleotide exchange factor activity"/>
    <property type="evidence" value="ECO:0007669"/>
    <property type="project" value="InterPro"/>
</dbReference>